<dbReference type="RefSeq" id="WP_129892469.1">
    <property type="nucleotide sequence ID" value="NZ_CP035758.1"/>
</dbReference>
<dbReference type="SUPFAM" id="SSF46785">
    <property type="entry name" value="Winged helix' DNA-binding domain"/>
    <property type="match status" value="1"/>
</dbReference>
<evidence type="ECO:0000259" key="1">
    <source>
        <dbReference type="PROSITE" id="PS50987"/>
    </source>
</evidence>
<organism evidence="2 3">
    <name type="scientific">Ktedonosporobacter rubrisoli</name>
    <dbReference type="NCBI Taxonomy" id="2509675"/>
    <lineage>
        <taxon>Bacteria</taxon>
        <taxon>Bacillati</taxon>
        <taxon>Chloroflexota</taxon>
        <taxon>Ktedonobacteria</taxon>
        <taxon>Ktedonobacterales</taxon>
        <taxon>Ktedonosporobacteraceae</taxon>
        <taxon>Ktedonosporobacter</taxon>
    </lineage>
</organism>
<dbReference type="PROSITE" id="PS50987">
    <property type="entry name" value="HTH_ARSR_2"/>
    <property type="match status" value="1"/>
</dbReference>
<reference evidence="2 3" key="1">
    <citation type="submission" date="2019-01" db="EMBL/GenBank/DDBJ databases">
        <title>Ktedonosporobacter rubrisoli SCAWS-G2.</title>
        <authorList>
            <person name="Huang Y."/>
            <person name="Yan B."/>
        </authorList>
    </citation>
    <scope>NUCLEOTIDE SEQUENCE [LARGE SCALE GENOMIC DNA]</scope>
    <source>
        <strain evidence="2 3">SCAWS-G2</strain>
    </source>
</reference>
<dbReference type="InterPro" id="IPR052543">
    <property type="entry name" value="HTH_Metal-responsive_Reg"/>
</dbReference>
<keyword evidence="3" id="KW-1185">Reference proteome</keyword>
<dbReference type="GO" id="GO:0003677">
    <property type="term" value="F:DNA binding"/>
    <property type="evidence" value="ECO:0007669"/>
    <property type="project" value="TreeGrafter"/>
</dbReference>
<feature type="domain" description="HTH arsR-type" evidence="1">
    <location>
        <begin position="2"/>
        <end position="97"/>
    </location>
</feature>
<dbReference type="GO" id="GO:0046686">
    <property type="term" value="P:response to cadmium ion"/>
    <property type="evidence" value="ECO:0007669"/>
    <property type="project" value="TreeGrafter"/>
</dbReference>
<dbReference type="PRINTS" id="PR00778">
    <property type="entry name" value="HTHARSR"/>
</dbReference>
<gene>
    <name evidence="2" type="ORF">EPA93_37725</name>
</gene>
<dbReference type="OrthoDB" id="9797716at2"/>
<dbReference type="InterPro" id="IPR036390">
    <property type="entry name" value="WH_DNA-bd_sf"/>
</dbReference>
<dbReference type="PANTHER" id="PTHR39168">
    <property type="entry name" value="TRANSCRIPTIONAL REGULATOR-RELATED"/>
    <property type="match status" value="1"/>
</dbReference>
<dbReference type="NCBIfam" id="NF033788">
    <property type="entry name" value="HTH_metalloreg"/>
    <property type="match status" value="1"/>
</dbReference>
<accession>A0A4P6JZS2</accession>
<dbReference type="GO" id="GO:0032791">
    <property type="term" value="F:lead ion binding"/>
    <property type="evidence" value="ECO:0007669"/>
    <property type="project" value="TreeGrafter"/>
</dbReference>
<protein>
    <submittedName>
        <fullName evidence="2">ArsR family transcriptional regulator</fullName>
    </submittedName>
</protein>
<dbReference type="Pfam" id="PF12840">
    <property type="entry name" value="HTH_20"/>
    <property type="match status" value="1"/>
</dbReference>
<dbReference type="GO" id="GO:0097063">
    <property type="term" value="F:cadmium ion sensor activity"/>
    <property type="evidence" value="ECO:0007669"/>
    <property type="project" value="TreeGrafter"/>
</dbReference>
<dbReference type="Proteomes" id="UP000290365">
    <property type="component" value="Chromosome"/>
</dbReference>
<dbReference type="EMBL" id="CP035758">
    <property type="protein sequence ID" value="QBD81408.1"/>
    <property type="molecule type" value="Genomic_DNA"/>
</dbReference>
<dbReference type="AlphaFoldDB" id="A0A4P6JZS2"/>
<dbReference type="SMART" id="SM00418">
    <property type="entry name" value="HTH_ARSR"/>
    <property type="match status" value="1"/>
</dbReference>
<dbReference type="InterPro" id="IPR001845">
    <property type="entry name" value="HTH_ArsR_DNA-bd_dom"/>
</dbReference>
<dbReference type="InterPro" id="IPR011991">
    <property type="entry name" value="ArsR-like_HTH"/>
</dbReference>
<dbReference type="PANTHER" id="PTHR39168:SF1">
    <property type="entry name" value="TRANSCRIPTIONAL REGULATORY PROTEIN"/>
    <property type="match status" value="1"/>
</dbReference>
<dbReference type="GO" id="GO:0010288">
    <property type="term" value="P:response to lead ion"/>
    <property type="evidence" value="ECO:0007669"/>
    <property type="project" value="TreeGrafter"/>
</dbReference>
<proteinExistence type="predicted"/>
<dbReference type="GO" id="GO:0003700">
    <property type="term" value="F:DNA-binding transcription factor activity"/>
    <property type="evidence" value="ECO:0007669"/>
    <property type="project" value="InterPro"/>
</dbReference>
<name>A0A4P6JZS2_KTERU</name>
<dbReference type="CDD" id="cd00090">
    <property type="entry name" value="HTH_ARSR"/>
    <property type="match status" value="1"/>
</dbReference>
<dbReference type="KEGG" id="kbs:EPA93_37725"/>
<sequence>MYVTNANVDIAAVAALLADPSRAAMLEALLDVELLPASELAHRARVTAQTASSHLAKLVAGGLLVQTRHGRHHYYALAGPEVAQALEALAVIAQPVPVHSLRTSIRSEQLRFARTCYDHLAGRLGVGLTQALLEAHILTQDEREYRVSTAGSQFLYNFGIDVAALQKQRRIFARQCLDWSERHYHISGSLGAALASRLLELGWIQRHPERRSLMITSAGLEGLQKVFGLSMQENQQAHSATAPGLATASLAR</sequence>
<dbReference type="Gene3D" id="1.10.10.10">
    <property type="entry name" value="Winged helix-like DNA-binding domain superfamily/Winged helix DNA-binding domain"/>
    <property type="match status" value="1"/>
</dbReference>
<evidence type="ECO:0000313" key="2">
    <source>
        <dbReference type="EMBL" id="QBD81408.1"/>
    </source>
</evidence>
<evidence type="ECO:0000313" key="3">
    <source>
        <dbReference type="Proteomes" id="UP000290365"/>
    </source>
</evidence>
<dbReference type="InterPro" id="IPR036388">
    <property type="entry name" value="WH-like_DNA-bd_sf"/>
</dbReference>